<feature type="signal peptide" evidence="1">
    <location>
        <begin position="1"/>
        <end position="22"/>
    </location>
</feature>
<feature type="chain" id="PRO_5018314779" description="Porin" evidence="1">
    <location>
        <begin position="23"/>
        <end position="439"/>
    </location>
</feature>
<evidence type="ECO:0000256" key="1">
    <source>
        <dbReference type="SAM" id="SignalP"/>
    </source>
</evidence>
<evidence type="ECO:0000313" key="3">
    <source>
        <dbReference type="Proteomes" id="UP000270185"/>
    </source>
</evidence>
<dbReference type="Proteomes" id="UP000270185">
    <property type="component" value="Chromosome"/>
</dbReference>
<evidence type="ECO:0008006" key="4">
    <source>
        <dbReference type="Google" id="ProtNLM"/>
    </source>
</evidence>
<accession>A0A3G8XHE1</accession>
<dbReference type="RefSeq" id="WP_125023017.1">
    <property type="nucleotide sequence ID" value="NZ_CP034159.1"/>
</dbReference>
<evidence type="ECO:0000313" key="2">
    <source>
        <dbReference type="EMBL" id="AZI32479.1"/>
    </source>
</evidence>
<dbReference type="EMBL" id="CP034159">
    <property type="protein sequence ID" value="AZI32479.1"/>
    <property type="molecule type" value="Genomic_DNA"/>
</dbReference>
<protein>
    <recommendedName>
        <fullName evidence="4">Porin</fullName>
    </recommendedName>
</protein>
<keyword evidence="3" id="KW-1185">Reference proteome</keyword>
<dbReference type="SUPFAM" id="SSF56935">
    <property type="entry name" value="Porins"/>
    <property type="match status" value="1"/>
</dbReference>
<dbReference type="OrthoDB" id="9802177at2"/>
<name>A0A3G8XHE1_9FLAO</name>
<sequence length="439" mass="48110">MKKSTVLLGIVSSLFFSNLLLAQETPTNEDLLKRIEALEAEKAKPKEWDASFYGWVRTEYNFDSRQSAYSREMHLNLYPLDEKLDANGKDINAAGGSNFLAITSRVGIRFKGPDVWGAKASGNIEADFFGNTELNKSSAGSGSMGLMRLRHATATLAWPKTAVTFGQTWYPSVVPDVFPGVANFNSGIIFNPFGWAGQIKVAQKLTPELTLSLVAYKDREFQTANATGASFNSATFNSSIPTFHGQLQYKTKTVTTGLGAEYQSLKPVIESAGLVSNEKVNSEMFFGYFKYANDKIITKLYGITGGNLHHLVMLGGFAGYTEPNGQESYKPTKTSALWVDVASANPKVAPGVFFGYTKNSGVDAGFKNLYVRGASGARILDDVWRASARVDFKQNKFNISPEIEYTAATWGDLNAEGKAQNNMKDVGNLRAMVRVMYSF</sequence>
<reference evidence="3" key="1">
    <citation type="submission" date="2018-11" db="EMBL/GenBank/DDBJ databases">
        <title>Proposal to divide the Flavobacteriaceae and reorganize its genera based on Amino Acid Identity values calculated from whole genome sequences.</title>
        <authorList>
            <person name="Nicholson A.C."/>
            <person name="Gulvik C.A."/>
            <person name="Whitney A.M."/>
            <person name="Humrighouse B.W."/>
            <person name="Bell M."/>
            <person name="Holmes B."/>
            <person name="Steigerwalt A.G."/>
            <person name="Villarma A."/>
            <person name="Sheth M."/>
            <person name="Batra D."/>
            <person name="Pryor J."/>
            <person name="Bernardet J.-F."/>
            <person name="Hugo C."/>
            <person name="Kampfer P."/>
            <person name="Newman J.D."/>
            <person name="McQuiston J.R."/>
        </authorList>
    </citation>
    <scope>NUCLEOTIDE SEQUENCE [LARGE SCALE GENOMIC DNA]</scope>
    <source>
        <strain evidence="3">G0081</strain>
    </source>
</reference>
<dbReference type="AlphaFoldDB" id="A0A3G8XHE1"/>
<dbReference type="KEGG" id="ccas:EIB73_04445"/>
<gene>
    <name evidence="2" type="ORF">EIB73_04445</name>
</gene>
<keyword evidence="1" id="KW-0732">Signal</keyword>
<proteinExistence type="predicted"/>
<organism evidence="2 3">
    <name type="scientific">Kaistella carnis</name>
    <dbReference type="NCBI Taxonomy" id="1241979"/>
    <lineage>
        <taxon>Bacteria</taxon>
        <taxon>Pseudomonadati</taxon>
        <taxon>Bacteroidota</taxon>
        <taxon>Flavobacteriia</taxon>
        <taxon>Flavobacteriales</taxon>
        <taxon>Weeksellaceae</taxon>
        <taxon>Chryseobacterium group</taxon>
        <taxon>Kaistella</taxon>
    </lineage>
</organism>